<reference evidence="1 2" key="1">
    <citation type="journal article" date="2018" name="Sci. Rep.">
        <title>Genomic signatures of local adaptation to the degree of environmental predictability in rotifers.</title>
        <authorList>
            <person name="Franch-Gras L."/>
            <person name="Hahn C."/>
            <person name="Garcia-Roger E.M."/>
            <person name="Carmona M.J."/>
            <person name="Serra M."/>
            <person name="Gomez A."/>
        </authorList>
    </citation>
    <scope>NUCLEOTIDE SEQUENCE [LARGE SCALE GENOMIC DNA]</scope>
    <source>
        <strain evidence="1">HYR1</strain>
    </source>
</reference>
<dbReference type="Proteomes" id="UP000276133">
    <property type="component" value="Unassembled WGS sequence"/>
</dbReference>
<evidence type="ECO:0000313" key="1">
    <source>
        <dbReference type="EMBL" id="RNA45168.1"/>
    </source>
</evidence>
<dbReference type="AlphaFoldDB" id="A0A3M7TBP2"/>
<dbReference type="EMBL" id="REGN01000011">
    <property type="protein sequence ID" value="RNA45168.1"/>
    <property type="molecule type" value="Genomic_DNA"/>
</dbReference>
<name>A0A3M7TBP2_BRAPC</name>
<protein>
    <submittedName>
        <fullName evidence="1">Uncharacterized protein</fullName>
    </submittedName>
</protein>
<comment type="caution">
    <text evidence="1">The sequence shown here is derived from an EMBL/GenBank/DDBJ whole genome shotgun (WGS) entry which is preliminary data.</text>
</comment>
<evidence type="ECO:0000313" key="2">
    <source>
        <dbReference type="Proteomes" id="UP000276133"/>
    </source>
</evidence>
<gene>
    <name evidence="1" type="ORF">BpHYR1_034893</name>
</gene>
<organism evidence="1 2">
    <name type="scientific">Brachionus plicatilis</name>
    <name type="common">Marine rotifer</name>
    <name type="synonym">Brachionus muelleri</name>
    <dbReference type="NCBI Taxonomy" id="10195"/>
    <lineage>
        <taxon>Eukaryota</taxon>
        <taxon>Metazoa</taxon>
        <taxon>Spiralia</taxon>
        <taxon>Gnathifera</taxon>
        <taxon>Rotifera</taxon>
        <taxon>Eurotatoria</taxon>
        <taxon>Monogononta</taxon>
        <taxon>Pseudotrocha</taxon>
        <taxon>Ploima</taxon>
        <taxon>Brachionidae</taxon>
        <taxon>Brachionus</taxon>
    </lineage>
</organism>
<accession>A0A3M7TBP2</accession>
<proteinExistence type="predicted"/>
<keyword evidence="2" id="KW-1185">Reference proteome</keyword>
<sequence>MTKKKCKLKKQRKFGLNEIDNPQIINSKKLKKLVWCNVFNKHLFRIMAIIKGRFPNLSGFLVKGDYLLSAQSPMGCIHCAHC</sequence>